<dbReference type="HOGENOM" id="CLU_978949_0_0_10"/>
<evidence type="ECO:0000313" key="3">
    <source>
        <dbReference type="Proteomes" id="UP000008718"/>
    </source>
</evidence>
<organism evidence="2 3">
    <name type="scientific">Paludibacter propionicigenes (strain DSM 17365 / JCM 13257 / WB4)</name>
    <dbReference type="NCBI Taxonomy" id="694427"/>
    <lineage>
        <taxon>Bacteria</taxon>
        <taxon>Pseudomonadati</taxon>
        <taxon>Bacteroidota</taxon>
        <taxon>Bacteroidia</taxon>
        <taxon>Bacteroidales</taxon>
        <taxon>Paludibacteraceae</taxon>
        <taxon>Paludibacter</taxon>
    </lineage>
</organism>
<dbReference type="Pfam" id="PF20508">
    <property type="entry name" value="DUF6734"/>
    <property type="match status" value="1"/>
</dbReference>
<proteinExistence type="predicted"/>
<evidence type="ECO:0000259" key="1">
    <source>
        <dbReference type="Pfam" id="PF20508"/>
    </source>
</evidence>
<protein>
    <recommendedName>
        <fullName evidence="1">DUF6734 domain-containing protein</fullName>
    </recommendedName>
</protein>
<reference key="1">
    <citation type="submission" date="2010-11" db="EMBL/GenBank/DDBJ databases">
        <title>The complete genome of Paludibacter propionicigenes DSM 17365.</title>
        <authorList>
            <consortium name="US DOE Joint Genome Institute (JGI-PGF)"/>
            <person name="Lucas S."/>
            <person name="Copeland A."/>
            <person name="Lapidus A."/>
            <person name="Bruce D."/>
            <person name="Goodwin L."/>
            <person name="Pitluck S."/>
            <person name="Kyrpides N."/>
            <person name="Mavromatis K."/>
            <person name="Ivanova N."/>
            <person name="Munk A.C."/>
            <person name="Brettin T."/>
            <person name="Detter J.C."/>
            <person name="Han C."/>
            <person name="Tapia R."/>
            <person name="Land M."/>
            <person name="Hauser L."/>
            <person name="Markowitz V."/>
            <person name="Cheng J.-F."/>
            <person name="Hugenholtz P."/>
            <person name="Woyke T."/>
            <person name="Wu D."/>
            <person name="Gronow S."/>
            <person name="Wellnitz S."/>
            <person name="Brambilla E."/>
            <person name="Klenk H.-P."/>
            <person name="Eisen J.A."/>
        </authorList>
    </citation>
    <scope>NUCLEOTIDE SEQUENCE</scope>
    <source>
        <strain>WB4</strain>
    </source>
</reference>
<dbReference type="EMBL" id="CP002345">
    <property type="protein sequence ID" value="ADQ81074.1"/>
    <property type="molecule type" value="Genomic_DNA"/>
</dbReference>
<name>E4T0L0_PALPW</name>
<dbReference type="RefSeq" id="WP_013446443.1">
    <property type="nucleotide sequence ID" value="NC_014734.1"/>
</dbReference>
<keyword evidence="3" id="KW-1185">Reference proteome</keyword>
<dbReference type="eggNOG" id="ENOG502ZCDD">
    <property type="taxonomic scope" value="Bacteria"/>
</dbReference>
<dbReference type="AlphaFoldDB" id="E4T0L0"/>
<dbReference type="Proteomes" id="UP000008718">
    <property type="component" value="Chromosome"/>
</dbReference>
<sequence length="295" mass="34123">MQHSSNTAFHVLWTKPSTDKGEHFSMNDAEILTMVLSALMWQKHNGSISLYTDKTGYEFLRDRELLGLWDGGIDTDVLEMTDYPIDAEVFWAAGKLIALEKQATPCVMLDTDLIITRPLQKLLKNQKITALHPEELNGEAYLSPDVLKCPRDFSFPPFYNWEVLPSNTAFLYIADDPFKDFYLGEAKRFMFHNTDKPMEMVSQMVFAEQRLLSICADYKKMPVQYLLPAPFSGTNETVVHLWGFKGLLRRNENLQAVYCRQLIKTLGKELETNRFFQRYVQAYFSEELKIAVQCL</sequence>
<feature type="domain" description="DUF6734" evidence="1">
    <location>
        <begin position="24"/>
        <end position="234"/>
    </location>
</feature>
<dbReference type="KEGG" id="ppn:Palpr_2945"/>
<dbReference type="STRING" id="694427.Palpr_2945"/>
<evidence type="ECO:0000313" key="2">
    <source>
        <dbReference type="EMBL" id="ADQ81074.1"/>
    </source>
</evidence>
<reference evidence="2 3" key="2">
    <citation type="journal article" date="2011" name="Stand. Genomic Sci.">
        <title>Complete genome sequence of Paludibacter propionicigenes type strain (WB4).</title>
        <authorList>
            <person name="Gronow S."/>
            <person name="Munk C."/>
            <person name="Lapidus A."/>
            <person name="Nolan M."/>
            <person name="Lucas S."/>
            <person name="Hammon N."/>
            <person name="Deshpande S."/>
            <person name="Cheng J.F."/>
            <person name="Tapia R."/>
            <person name="Han C."/>
            <person name="Goodwin L."/>
            <person name="Pitluck S."/>
            <person name="Liolios K."/>
            <person name="Ivanova N."/>
            <person name="Mavromatis K."/>
            <person name="Mikhailova N."/>
            <person name="Pati A."/>
            <person name="Chen A."/>
            <person name="Palaniappan K."/>
            <person name="Land M."/>
            <person name="Hauser L."/>
            <person name="Chang Y.J."/>
            <person name="Jeffries C.D."/>
            <person name="Brambilla E."/>
            <person name="Rohde M."/>
            <person name="Goker M."/>
            <person name="Detter J.C."/>
            <person name="Woyke T."/>
            <person name="Bristow J."/>
            <person name="Eisen J.A."/>
            <person name="Markowitz V."/>
            <person name="Hugenholtz P."/>
            <person name="Kyrpides N.C."/>
            <person name="Klenk H.P."/>
        </authorList>
    </citation>
    <scope>NUCLEOTIDE SEQUENCE [LARGE SCALE GENOMIC DNA]</scope>
    <source>
        <strain evidence="3">DSM 17365 / JCM 13257 / WB4</strain>
    </source>
</reference>
<gene>
    <name evidence="2" type="ordered locus">Palpr_2945</name>
</gene>
<accession>E4T0L0</accession>
<dbReference type="OrthoDB" id="1017186at2"/>
<dbReference type="InterPro" id="IPR046621">
    <property type="entry name" value="DUF6734"/>
</dbReference>